<dbReference type="GO" id="GO:0005886">
    <property type="term" value="C:plasma membrane"/>
    <property type="evidence" value="ECO:0007669"/>
    <property type="project" value="UniProtKB-SubCell"/>
</dbReference>
<dbReference type="PANTHER" id="PTHR27002:SF1111">
    <property type="entry name" value="NON-SPECIFIC SERINE_THREONINE PROTEIN KINASE"/>
    <property type="match status" value="1"/>
</dbReference>
<evidence type="ECO:0000256" key="17">
    <source>
        <dbReference type="ARBA" id="ARBA00048679"/>
    </source>
</evidence>
<dbReference type="InterPro" id="IPR001245">
    <property type="entry name" value="Ser-Thr/Tyr_kinase_cat_dom"/>
</dbReference>
<dbReference type="InterPro" id="IPR024171">
    <property type="entry name" value="SRK-like_kinase"/>
</dbReference>
<name>A0A2P5E4P8_PARAD</name>
<dbReference type="PIRSF" id="PIRSF000641">
    <property type="entry name" value="SRK"/>
    <property type="match status" value="1"/>
</dbReference>
<dbReference type="CDD" id="cd00028">
    <property type="entry name" value="B_lectin"/>
    <property type="match status" value="1"/>
</dbReference>
<evidence type="ECO:0000256" key="21">
    <source>
        <dbReference type="SAM" id="SignalP"/>
    </source>
</evidence>
<feature type="compositionally biased region" description="Polar residues" evidence="19">
    <location>
        <begin position="834"/>
        <end position="845"/>
    </location>
</feature>
<dbReference type="PROSITE" id="PS50927">
    <property type="entry name" value="BULB_LECTIN"/>
    <property type="match status" value="1"/>
</dbReference>
<evidence type="ECO:0000259" key="23">
    <source>
        <dbReference type="PROSITE" id="PS50927"/>
    </source>
</evidence>
<dbReference type="Gene3D" id="1.10.510.10">
    <property type="entry name" value="Transferase(Phosphotransferase) domain 1"/>
    <property type="match status" value="1"/>
</dbReference>
<evidence type="ECO:0000313" key="25">
    <source>
        <dbReference type="EMBL" id="PON80501.1"/>
    </source>
</evidence>
<feature type="chain" id="PRO_5015105115" description="Receptor-like serine/threonine-protein kinase" evidence="21">
    <location>
        <begin position="27"/>
        <end position="845"/>
    </location>
</feature>
<dbReference type="Pfam" id="PF00954">
    <property type="entry name" value="S_locus_glycop"/>
    <property type="match status" value="1"/>
</dbReference>
<reference evidence="26" key="1">
    <citation type="submission" date="2016-06" db="EMBL/GenBank/DDBJ databases">
        <title>Parallel loss of symbiosis genes in relatives of nitrogen-fixing non-legume Parasponia.</title>
        <authorList>
            <person name="Van Velzen R."/>
            <person name="Holmer R."/>
            <person name="Bu F."/>
            <person name="Rutten L."/>
            <person name="Van Zeijl A."/>
            <person name="Liu W."/>
            <person name="Santuari L."/>
            <person name="Cao Q."/>
            <person name="Sharma T."/>
            <person name="Shen D."/>
            <person name="Roswanjaya Y."/>
            <person name="Wardhani T."/>
            <person name="Kalhor M.S."/>
            <person name="Jansen J."/>
            <person name="Van den Hoogen J."/>
            <person name="Gungor B."/>
            <person name="Hartog M."/>
            <person name="Hontelez J."/>
            <person name="Verver J."/>
            <person name="Yang W.-C."/>
            <person name="Schijlen E."/>
            <person name="Repin R."/>
            <person name="Schilthuizen M."/>
            <person name="Schranz E."/>
            <person name="Heidstra R."/>
            <person name="Miyata K."/>
            <person name="Fedorova E."/>
            <person name="Kohlen W."/>
            <person name="Bisseling T."/>
            <person name="Smit S."/>
            <person name="Geurts R."/>
        </authorList>
    </citation>
    <scope>NUCLEOTIDE SEQUENCE [LARGE SCALE GENOMIC DNA]</scope>
    <source>
        <strain evidence="26">cv. WU1-14</strain>
    </source>
</reference>
<evidence type="ECO:0000256" key="18">
    <source>
        <dbReference type="PIRNR" id="PIRNR000641"/>
    </source>
</evidence>
<protein>
    <recommendedName>
        <fullName evidence="18">Receptor-like serine/threonine-protein kinase</fullName>
        <ecNumber evidence="18">2.7.11.1</ecNumber>
    </recommendedName>
</protein>
<feature type="signal peptide" evidence="21">
    <location>
        <begin position="1"/>
        <end position="26"/>
    </location>
</feature>
<gene>
    <name evidence="25" type="ORF">PanWU01x14_000570</name>
</gene>
<dbReference type="Pfam" id="PF11883">
    <property type="entry name" value="DUF3403"/>
    <property type="match status" value="1"/>
</dbReference>
<evidence type="ECO:0000256" key="3">
    <source>
        <dbReference type="ARBA" id="ARBA00022527"/>
    </source>
</evidence>
<keyword evidence="6 21" id="KW-0732">Signal</keyword>
<evidence type="ECO:0000256" key="9">
    <source>
        <dbReference type="ARBA" id="ARBA00022777"/>
    </source>
</evidence>
<evidence type="ECO:0000256" key="7">
    <source>
        <dbReference type="ARBA" id="ARBA00022734"/>
    </source>
</evidence>
<dbReference type="GO" id="GO:0005524">
    <property type="term" value="F:ATP binding"/>
    <property type="evidence" value="ECO:0007669"/>
    <property type="project" value="UniProtKB-KW"/>
</dbReference>
<dbReference type="InterPro" id="IPR001480">
    <property type="entry name" value="Bulb-type_lectin_dom"/>
</dbReference>
<evidence type="ECO:0000256" key="16">
    <source>
        <dbReference type="ARBA" id="ARBA00047899"/>
    </source>
</evidence>
<evidence type="ECO:0000256" key="19">
    <source>
        <dbReference type="SAM" id="MobiDB-lite"/>
    </source>
</evidence>
<comment type="similarity">
    <text evidence="18">Belongs to the protein kinase superfamily. Ser/Thr protein kinase family.</text>
</comment>
<dbReference type="InterPro" id="IPR021820">
    <property type="entry name" value="S-locus_recpt_kinase_C"/>
</dbReference>
<dbReference type="InterPro" id="IPR036426">
    <property type="entry name" value="Bulb-type_lectin_dom_sf"/>
</dbReference>
<keyword evidence="14 25" id="KW-0675">Receptor</keyword>
<keyword evidence="10 18" id="KW-0067">ATP-binding</keyword>
<evidence type="ECO:0000256" key="14">
    <source>
        <dbReference type="ARBA" id="ARBA00023170"/>
    </source>
</evidence>
<comment type="subcellular location">
    <subcellularLocation>
        <location evidence="1">Cell membrane</location>
        <topology evidence="1">Single-pass type I membrane protein</topology>
    </subcellularLocation>
</comment>
<evidence type="ECO:0000256" key="5">
    <source>
        <dbReference type="ARBA" id="ARBA00022692"/>
    </source>
</evidence>
<dbReference type="GO" id="GO:0048544">
    <property type="term" value="P:recognition of pollen"/>
    <property type="evidence" value="ECO:0007669"/>
    <property type="project" value="InterPro"/>
</dbReference>
<dbReference type="PROSITE" id="PS50948">
    <property type="entry name" value="PAN"/>
    <property type="match status" value="1"/>
</dbReference>
<feature type="domain" description="Protein kinase" evidence="22">
    <location>
        <begin position="527"/>
        <end position="816"/>
    </location>
</feature>
<dbReference type="SUPFAM" id="SSF51110">
    <property type="entry name" value="alpha-D-mannose-specific plant lectins"/>
    <property type="match status" value="1"/>
</dbReference>
<dbReference type="InterPro" id="IPR011009">
    <property type="entry name" value="Kinase-like_dom_sf"/>
</dbReference>
<dbReference type="InterPro" id="IPR003609">
    <property type="entry name" value="Pan_app"/>
</dbReference>
<evidence type="ECO:0000256" key="20">
    <source>
        <dbReference type="SAM" id="Phobius"/>
    </source>
</evidence>
<dbReference type="CDD" id="cd01098">
    <property type="entry name" value="PAN_AP_plant"/>
    <property type="match status" value="1"/>
</dbReference>
<dbReference type="PROSITE" id="PS00108">
    <property type="entry name" value="PROTEIN_KINASE_ST"/>
    <property type="match status" value="1"/>
</dbReference>
<evidence type="ECO:0000259" key="22">
    <source>
        <dbReference type="PROSITE" id="PS50011"/>
    </source>
</evidence>
<evidence type="ECO:0000256" key="4">
    <source>
        <dbReference type="ARBA" id="ARBA00022679"/>
    </source>
</evidence>
<dbReference type="FunFam" id="3.30.200.20:FF:000330">
    <property type="entry name" value="G-type lectin S-receptor-like serine/threonine-protein kinase At4g03230"/>
    <property type="match status" value="1"/>
</dbReference>
<dbReference type="InterPro" id="IPR008271">
    <property type="entry name" value="Ser/Thr_kinase_AS"/>
</dbReference>
<dbReference type="Proteomes" id="UP000237105">
    <property type="component" value="Unassembled WGS sequence"/>
</dbReference>
<accession>A0A2P5E4P8</accession>
<dbReference type="EMBL" id="JXTB01000001">
    <property type="protein sequence ID" value="PON80501.1"/>
    <property type="molecule type" value="Genomic_DNA"/>
</dbReference>
<dbReference type="EC" id="2.7.11.1" evidence="18"/>
<dbReference type="GO" id="GO:0004674">
    <property type="term" value="F:protein serine/threonine kinase activity"/>
    <property type="evidence" value="ECO:0007669"/>
    <property type="project" value="UniProtKB-KW"/>
</dbReference>
<keyword evidence="15" id="KW-0325">Glycoprotein</keyword>
<dbReference type="PANTHER" id="PTHR27002">
    <property type="entry name" value="RECEPTOR-LIKE SERINE/THREONINE-PROTEIN KINASE SD1-8"/>
    <property type="match status" value="1"/>
</dbReference>
<sequence>MYTNINSIFNLVLFLSLFLKAHFSYGIDSISIDDVLSGDSTIVSASRVFEMGFFRPGSAPNYYFGIWYQKDPSRRAVWVGNRDKPVSLASELRISDGNLVLFDESKLPIWSTNVSPSGTSSRFVQAVLLDTGNLVLNENSNPSEPLWQSFDYPSHTWLPGAKMGYNKKTKTKQILNSWKNTEDPAPGLFSLQLDPSDTSFFIQWKRSKNFWTSGPWDGRMFTRIPEMTIGYNFVFSVLSNQNETYIIYTMNITSTFICHFEMDVTGQVNQVNWLPTNEWTLFWSLPQQQCDVYSLCGTYGSCKSDENSLPSCHCLMGFEPKSLRDWELKDYSGGCLRRTKLQCGTNGSSTLDRFLEMADMSLPENKYSLEKWSFAECQSRCLNNCSCSAFCHDSMGCSMWMGDLLNLKQLEAGDSNRRTLYMRLAASEFQTRKRLFRKWKLYVLLFGIMGTFTSFIACFICFWRRKKAANQQGSRSNMQENQVVSSYGGESHSTDFIPIGRLRKDEKKGIHVPFVAFKKIQAATDNFSEANKLGQGGFGPVYKGKFLAGREIAIKRLSSGSGQGLEEFKNEVLLIAKLQHRNLVRLLGYCVEGNEQILLYEYMPNKSLDWFLFEDETLRLYLNWEIRFNIILGIARGLLYLHHDSRLRIIHRDLKTSNVLLDEEMNPKISDFGLARTFRGKQTEANTNRVVGTYGYMSPEYALDGLFSTKSDVFSFGIVVLEILTGERNTRFYESEQSLSLIGYVSAWKLWKDNKAFELMDSALSETCNEDEFLRCVIVGLLCVQDDPNDRPNMPNVVFMHGSENGSLPSPKQPAFVVRRSLSTTTSSSKPSSNNGLTDTLYQGR</sequence>
<evidence type="ECO:0000256" key="1">
    <source>
        <dbReference type="ARBA" id="ARBA00004251"/>
    </source>
</evidence>
<keyword evidence="3 18" id="KW-0723">Serine/threonine-protein kinase</keyword>
<dbReference type="SMART" id="SM00473">
    <property type="entry name" value="PAN_AP"/>
    <property type="match status" value="1"/>
</dbReference>
<dbReference type="OrthoDB" id="4062651at2759"/>
<proteinExistence type="inferred from homology"/>
<dbReference type="GO" id="GO:0106310">
    <property type="term" value="F:protein serine kinase activity"/>
    <property type="evidence" value="ECO:0007669"/>
    <property type="project" value="RHEA"/>
</dbReference>
<keyword evidence="12 20" id="KW-0472">Membrane</keyword>
<comment type="caution">
    <text evidence="25">The sequence shown here is derived from an EMBL/GenBank/DDBJ whole genome shotgun (WGS) entry which is preliminary data.</text>
</comment>
<feature type="transmembrane region" description="Helical" evidence="20">
    <location>
        <begin position="441"/>
        <end position="463"/>
    </location>
</feature>
<evidence type="ECO:0000256" key="12">
    <source>
        <dbReference type="ARBA" id="ARBA00023136"/>
    </source>
</evidence>
<evidence type="ECO:0000256" key="2">
    <source>
        <dbReference type="ARBA" id="ARBA00022475"/>
    </source>
</evidence>
<evidence type="ECO:0000256" key="11">
    <source>
        <dbReference type="ARBA" id="ARBA00022989"/>
    </source>
</evidence>
<dbReference type="SMART" id="SM00108">
    <property type="entry name" value="B_lectin"/>
    <property type="match status" value="1"/>
</dbReference>
<keyword evidence="8 18" id="KW-0547">Nucleotide-binding</keyword>
<dbReference type="SUPFAM" id="SSF56112">
    <property type="entry name" value="Protein kinase-like (PK-like)"/>
    <property type="match status" value="1"/>
</dbReference>
<evidence type="ECO:0000256" key="10">
    <source>
        <dbReference type="ARBA" id="ARBA00022840"/>
    </source>
</evidence>
<dbReference type="PROSITE" id="PS50011">
    <property type="entry name" value="PROTEIN_KINASE_DOM"/>
    <property type="match status" value="1"/>
</dbReference>
<evidence type="ECO:0000259" key="24">
    <source>
        <dbReference type="PROSITE" id="PS50948"/>
    </source>
</evidence>
<keyword evidence="11 20" id="KW-1133">Transmembrane helix</keyword>
<evidence type="ECO:0000313" key="26">
    <source>
        <dbReference type="Proteomes" id="UP000237105"/>
    </source>
</evidence>
<dbReference type="FunFam" id="1.10.510.10:FF:000060">
    <property type="entry name" value="G-type lectin S-receptor-like serine/threonine-protein kinase"/>
    <property type="match status" value="1"/>
</dbReference>
<feature type="domain" description="Apple" evidence="24">
    <location>
        <begin position="343"/>
        <end position="425"/>
    </location>
</feature>
<dbReference type="SMART" id="SM00220">
    <property type="entry name" value="S_TKc"/>
    <property type="match status" value="1"/>
</dbReference>
<dbReference type="Gene3D" id="3.30.200.20">
    <property type="entry name" value="Phosphorylase Kinase, domain 1"/>
    <property type="match status" value="1"/>
</dbReference>
<dbReference type="Pfam" id="PF07714">
    <property type="entry name" value="PK_Tyr_Ser-Thr"/>
    <property type="match status" value="1"/>
</dbReference>
<keyword evidence="13" id="KW-1015">Disulfide bond</keyword>
<keyword evidence="9 18" id="KW-0418">Kinase</keyword>
<dbReference type="Gene3D" id="2.90.10.10">
    <property type="entry name" value="Bulb-type lectin domain"/>
    <property type="match status" value="1"/>
</dbReference>
<evidence type="ECO:0000256" key="6">
    <source>
        <dbReference type="ARBA" id="ARBA00022729"/>
    </source>
</evidence>
<dbReference type="CDD" id="cd14066">
    <property type="entry name" value="STKc_IRAK"/>
    <property type="match status" value="1"/>
</dbReference>
<dbReference type="GO" id="GO:0030246">
    <property type="term" value="F:carbohydrate binding"/>
    <property type="evidence" value="ECO:0007669"/>
    <property type="project" value="UniProtKB-KW"/>
</dbReference>
<dbReference type="STRING" id="3476.A0A2P5E4P8"/>
<dbReference type="InterPro" id="IPR000858">
    <property type="entry name" value="S_locus_glycoprot_dom"/>
</dbReference>
<keyword evidence="2" id="KW-1003">Cell membrane</keyword>
<dbReference type="InterPro" id="IPR000719">
    <property type="entry name" value="Prot_kinase_dom"/>
</dbReference>
<dbReference type="AlphaFoldDB" id="A0A2P5E4P8"/>
<feature type="compositionally biased region" description="Low complexity" evidence="19">
    <location>
        <begin position="821"/>
        <end position="833"/>
    </location>
</feature>
<feature type="domain" description="Bulb-type lectin" evidence="23">
    <location>
        <begin position="27"/>
        <end position="149"/>
    </location>
</feature>
<evidence type="ECO:0000256" key="13">
    <source>
        <dbReference type="ARBA" id="ARBA00023157"/>
    </source>
</evidence>
<feature type="region of interest" description="Disordered" evidence="19">
    <location>
        <begin position="821"/>
        <end position="845"/>
    </location>
</feature>
<dbReference type="Pfam" id="PF08276">
    <property type="entry name" value="PAN_2"/>
    <property type="match status" value="1"/>
</dbReference>
<organism evidence="25 26">
    <name type="scientific">Parasponia andersonii</name>
    <name type="common">Sponia andersonii</name>
    <dbReference type="NCBI Taxonomy" id="3476"/>
    <lineage>
        <taxon>Eukaryota</taxon>
        <taxon>Viridiplantae</taxon>
        <taxon>Streptophyta</taxon>
        <taxon>Embryophyta</taxon>
        <taxon>Tracheophyta</taxon>
        <taxon>Spermatophyta</taxon>
        <taxon>Magnoliopsida</taxon>
        <taxon>eudicotyledons</taxon>
        <taxon>Gunneridae</taxon>
        <taxon>Pentapetalae</taxon>
        <taxon>rosids</taxon>
        <taxon>fabids</taxon>
        <taxon>Rosales</taxon>
        <taxon>Cannabaceae</taxon>
        <taxon>Parasponia</taxon>
    </lineage>
</organism>
<comment type="catalytic activity">
    <reaction evidence="17 18">
        <text>L-seryl-[protein] + ATP = O-phospho-L-seryl-[protein] + ADP + H(+)</text>
        <dbReference type="Rhea" id="RHEA:17989"/>
        <dbReference type="Rhea" id="RHEA-COMP:9863"/>
        <dbReference type="Rhea" id="RHEA-COMP:11604"/>
        <dbReference type="ChEBI" id="CHEBI:15378"/>
        <dbReference type="ChEBI" id="CHEBI:29999"/>
        <dbReference type="ChEBI" id="CHEBI:30616"/>
        <dbReference type="ChEBI" id="CHEBI:83421"/>
        <dbReference type="ChEBI" id="CHEBI:456216"/>
        <dbReference type="EC" id="2.7.11.1"/>
    </reaction>
</comment>
<evidence type="ECO:0000256" key="15">
    <source>
        <dbReference type="ARBA" id="ARBA00023180"/>
    </source>
</evidence>
<keyword evidence="26" id="KW-1185">Reference proteome</keyword>
<keyword evidence="7" id="KW-0430">Lectin</keyword>
<comment type="catalytic activity">
    <reaction evidence="16 18">
        <text>L-threonyl-[protein] + ATP = O-phospho-L-threonyl-[protein] + ADP + H(+)</text>
        <dbReference type="Rhea" id="RHEA:46608"/>
        <dbReference type="Rhea" id="RHEA-COMP:11060"/>
        <dbReference type="Rhea" id="RHEA-COMP:11605"/>
        <dbReference type="ChEBI" id="CHEBI:15378"/>
        <dbReference type="ChEBI" id="CHEBI:30013"/>
        <dbReference type="ChEBI" id="CHEBI:30616"/>
        <dbReference type="ChEBI" id="CHEBI:61977"/>
        <dbReference type="ChEBI" id="CHEBI:456216"/>
        <dbReference type="EC" id="2.7.11.1"/>
    </reaction>
</comment>
<evidence type="ECO:0000256" key="8">
    <source>
        <dbReference type="ARBA" id="ARBA00022741"/>
    </source>
</evidence>
<dbReference type="Pfam" id="PF01453">
    <property type="entry name" value="B_lectin"/>
    <property type="match status" value="1"/>
</dbReference>
<keyword evidence="5 20" id="KW-0812">Transmembrane</keyword>
<keyword evidence="4 18" id="KW-0808">Transferase</keyword>